<dbReference type="GO" id="GO:0012505">
    <property type="term" value="C:endomembrane system"/>
    <property type="evidence" value="ECO:0000318"/>
    <property type="project" value="GO_Central"/>
</dbReference>
<feature type="domain" description="GH18" evidence="4">
    <location>
        <begin position="57"/>
        <end position="361"/>
    </location>
</feature>
<organism evidence="5 6">
    <name type="scientific">Trichomonas vaginalis (strain ATCC PRA-98 / G3)</name>
    <dbReference type="NCBI Taxonomy" id="412133"/>
    <lineage>
        <taxon>Eukaryota</taxon>
        <taxon>Metamonada</taxon>
        <taxon>Parabasalia</taxon>
        <taxon>Trichomonadida</taxon>
        <taxon>Trichomonadidae</taxon>
        <taxon>Trichomonas</taxon>
    </lineage>
</organism>
<reference evidence="5" key="2">
    <citation type="journal article" date="2007" name="Science">
        <title>Draft genome sequence of the sexually transmitted pathogen Trichomonas vaginalis.</title>
        <authorList>
            <person name="Carlton J.M."/>
            <person name="Hirt R.P."/>
            <person name="Silva J.C."/>
            <person name="Delcher A.L."/>
            <person name="Schatz M."/>
            <person name="Zhao Q."/>
            <person name="Wortman J.R."/>
            <person name="Bidwell S.L."/>
            <person name="Alsmark U.C.M."/>
            <person name="Besteiro S."/>
            <person name="Sicheritz-Ponten T."/>
            <person name="Noel C.J."/>
            <person name="Dacks J.B."/>
            <person name="Foster P.G."/>
            <person name="Simillion C."/>
            <person name="Van de Peer Y."/>
            <person name="Miranda-Saavedra D."/>
            <person name="Barton G.J."/>
            <person name="Westrop G.D."/>
            <person name="Mueller S."/>
            <person name="Dessi D."/>
            <person name="Fiori P.L."/>
            <person name="Ren Q."/>
            <person name="Paulsen I."/>
            <person name="Zhang H."/>
            <person name="Bastida-Corcuera F.D."/>
            <person name="Simoes-Barbosa A."/>
            <person name="Brown M.T."/>
            <person name="Hayes R.D."/>
            <person name="Mukherjee M."/>
            <person name="Okumura C.Y."/>
            <person name="Schneider R."/>
            <person name="Smith A.J."/>
            <person name="Vanacova S."/>
            <person name="Villalvazo M."/>
            <person name="Haas B.J."/>
            <person name="Pertea M."/>
            <person name="Feldblyum T.V."/>
            <person name="Utterback T.R."/>
            <person name="Shu C.L."/>
            <person name="Osoegawa K."/>
            <person name="de Jong P.J."/>
            <person name="Hrdy I."/>
            <person name="Horvathova L."/>
            <person name="Zubacova Z."/>
            <person name="Dolezal P."/>
            <person name="Malik S.B."/>
            <person name="Logsdon J.M. Jr."/>
            <person name="Henze K."/>
            <person name="Gupta A."/>
            <person name="Wang C.C."/>
            <person name="Dunne R.L."/>
            <person name="Upcroft J.A."/>
            <person name="Upcroft P."/>
            <person name="White O."/>
            <person name="Salzberg S.L."/>
            <person name="Tang P."/>
            <person name="Chiu C.-H."/>
            <person name="Lee Y.-S."/>
            <person name="Embley T.M."/>
            <person name="Coombs G.H."/>
            <person name="Mottram J.C."/>
            <person name="Tachezy J."/>
            <person name="Fraser-Liggett C.M."/>
            <person name="Johnson P.J."/>
        </authorList>
    </citation>
    <scope>NUCLEOTIDE SEQUENCE [LARGE SCALE GENOMIC DNA]</scope>
    <source>
        <strain evidence="5">G3</strain>
    </source>
</reference>
<dbReference type="PANTHER" id="PTHR46066">
    <property type="entry name" value="CHITINASE DOMAIN-CONTAINING PROTEIN 1 FAMILY MEMBER"/>
    <property type="match status" value="1"/>
</dbReference>
<evidence type="ECO:0000259" key="4">
    <source>
        <dbReference type="PROSITE" id="PS51910"/>
    </source>
</evidence>
<dbReference type="Gene3D" id="3.10.50.10">
    <property type="match status" value="1"/>
</dbReference>
<dbReference type="AlphaFoldDB" id="A2E537"/>
<evidence type="ECO:0000256" key="3">
    <source>
        <dbReference type="SAM" id="SignalP"/>
    </source>
</evidence>
<dbReference type="GO" id="GO:0005975">
    <property type="term" value="P:carbohydrate metabolic process"/>
    <property type="evidence" value="ECO:0007669"/>
    <property type="project" value="InterPro"/>
</dbReference>
<dbReference type="InterPro" id="IPR001223">
    <property type="entry name" value="Glyco_hydro18_cat"/>
</dbReference>
<dbReference type="STRING" id="5722.A2E537"/>
<dbReference type="Pfam" id="PF00704">
    <property type="entry name" value="Glyco_hydro_18"/>
    <property type="match status" value="1"/>
</dbReference>
<evidence type="ECO:0000313" key="6">
    <source>
        <dbReference type="Proteomes" id="UP000001542"/>
    </source>
</evidence>
<proteinExistence type="inferred from homology"/>
<dbReference type="GO" id="GO:0070492">
    <property type="term" value="F:oligosaccharide binding"/>
    <property type="evidence" value="ECO:0000318"/>
    <property type="project" value="GO_Central"/>
</dbReference>
<reference evidence="5" key="1">
    <citation type="submission" date="2006-10" db="EMBL/GenBank/DDBJ databases">
        <authorList>
            <person name="Amadeo P."/>
            <person name="Zhao Q."/>
            <person name="Wortman J."/>
            <person name="Fraser-Liggett C."/>
            <person name="Carlton J."/>
        </authorList>
    </citation>
    <scope>NUCLEOTIDE SEQUENCE</scope>
    <source>
        <strain evidence="5">G3</strain>
    </source>
</reference>
<dbReference type="InterPro" id="IPR017853">
    <property type="entry name" value="GH"/>
</dbReference>
<dbReference type="InterPro" id="IPR011583">
    <property type="entry name" value="Chitinase_II/V-like_cat"/>
</dbReference>
<comment type="similarity">
    <text evidence="1">Belongs to the glycosyl hydrolase 18 family.</text>
</comment>
<dbReference type="InterPro" id="IPR029070">
    <property type="entry name" value="Chitinase_insertion_sf"/>
</dbReference>
<evidence type="ECO:0000313" key="5">
    <source>
        <dbReference type="EMBL" id="EAY12245.1"/>
    </source>
</evidence>
<dbReference type="SMART" id="SM00636">
    <property type="entry name" value="Glyco_18"/>
    <property type="match status" value="1"/>
</dbReference>
<dbReference type="eggNOG" id="KOG2091">
    <property type="taxonomic scope" value="Eukaryota"/>
</dbReference>
<keyword evidence="6" id="KW-1185">Reference proteome</keyword>
<gene>
    <name evidence="5" type="ORF">TVAG_027980</name>
</gene>
<keyword evidence="3" id="KW-0732">Signal</keyword>
<name>A2E537_TRIV3</name>
<dbReference type="Proteomes" id="UP000001542">
    <property type="component" value="Unassembled WGS sequence"/>
</dbReference>
<dbReference type="GO" id="GO:0008061">
    <property type="term" value="F:chitin binding"/>
    <property type="evidence" value="ECO:0007669"/>
    <property type="project" value="InterPro"/>
</dbReference>
<dbReference type="EMBL" id="DS113305">
    <property type="protein sequence ID" value="EAY12245.1"/>
    <property type="molecule type" value="Genomic_DNA"/>
</dbReference>
<dbReference type="VEuPathDB" id="TrichDB:TVAGG3_0420710"/>
<dbReference type="KEGG" id="tva:4770207"/>
<feature type="signal peptide" evidence="3">
    <location>
        <begin position="1"/>
        <end position="18"/>
    </location>
</feature>
<dbReference type="PROSITE" id="PS51910">
    <property type="entry name" value="GH18_2"/>
    <property type="match status" value="1"/>
</dbReference>
<sequence>MFIYLFSISLVYPMYSYTEDSVFDKGITEGKVEIKQILNNYDEVSENQPPIYSARGKQVLGFVTPWNKDGYRLAEEFGQKFTIIVPTWFFAEIDDKKLVIKGTDAVETNWLKSMKQKHPKTLIAPRLIFQIQPQIFYQANKQIFQEFRQQMATIIESYNLDAIFLEVPQYVMHPQTCQFVPALIKEIRVAFGRKKGKVFCEMPVIFRGYTDLVQKHLKRISDQADLVYMSAYEIPGTTAICPKNAITEIIDWLKTVGIPRKKFMVGLPFFGMDFGGSNNAPTYVEGMKFIQTLNESKVSPKYLQVYDETAYFYSRSKSSHQMFYPSLQDLDVRMKLIDKENIAGFGIWELAQGLPYFFDLL</sequence>
<dbReference type="SUPFAM" id="SSF51445">
    <property type="entry name" value="(Trans)glycosidases"/>
    <property type="match status" value="1"/>
</dbReference>
<evidence type="ECO:0000256" key="2">
    <source>
        <dbReference type="ARBA" id="ARBA00040976"/>
    </source>
</evidence>
<dbReference type="RefSeq" id="XP_001324468.1">
    <property type="nucleotide sequence ID" value="XM_001324433.1"/>
</dbReference>
<dbReference type="PANTHER" id="PTHR46066:SF2">
    <property type="entry name" value="CHITINASE DOMAIN-CONTAINING PROTEIN 1"/>
    <property type="match status" value="1"/>
</dbReference>
<dbReference type="OMA" id="YYKNEMG"/>
<protein>
    <recommendedName>
        <fullName evidence="2">Chitinase domain-containing protein 1</fullName>
    </recommendedName>
</protein>
<feature type="chain" id="PRO_5002643080" description="Chitinase domain-containing protein 1" evidence="3">
    <location>
        <begin position="19"/>
        <end position="361"/>
    </location>
</feature>
<accession>A2E537</accession>
<dbReference type="OrthoDB" id="10254444at2759"/>
<evidence type="ECO:0000256" key="1">
    <source>
        <dbReference type="ARBA" id="ARBA00009336"/>
    </source>
</evidence>
<dbReference type="Gene3D" id="3.20.20.80">
    <property type="entry name" value="Glycosidases"/>
    <property type="match status" value="1"/>
</dbReference>
<dbReference type="InParanoid" id="A2E537"/>